<dbReference type="InParanoid" id="A0A0C2WTE6"/>
<evidence type="ECO:0000313" key="4">
    <source>
        <dbReference type="EMBL" id="KIL59608.1"/>
    </source>
</evidence>
<dbReference type="PANTHER" id="PTHR19303">
    <property type="entry name" value="TRANSPOSON"/>
    <property type="match status" value="1"/>
</dbReference>
<dbReference type="EMBL" id="KN818313">
    <property type="protein sequence ID" value="KIL59608.1"/>
    <property type="molecule type" value="Genomic_DNA"/>
</dbReference>
<evidence type="ECO:0000256" key="2">
    <source>
        <dbReference type="SAM" id="MobiDB-lite"/>
    </source>
</evidence>
<dbReference type="PANTHER" id="PTHR19303:SF73">
    <property type="entry name" value="PROTEIN PDC2"/>
    <property type="match status" value="1"/>
</dbReference>
<keyword evidence="5" id="KW-1185">Reference proteome</keyword>
<dbReference type="Proteomes" id="UP000054549">
    <property type="component" value="Unassembled WGS sequence"/>
</dbReference>
<protein>
    <recommendedName>
        <fullName evidence="3">HTH CENPB-type domain-containing protein</fullName>
    </recommendedName>
</protein>
<evidence type="ECO:0000256" key="1">
    <source>
        <dbReference type="ARBA" id="ARBA00023125"/>
    </source>
</evidence>
<dbReference type="Pfam" id="PF03221">
    <property type="entry name" value="HTH_Tnp_Tc5"/>
    <property type="match status" value="1"/>
</dbReference>
<dbReference type="AlphaFoldDB" id="A0A0C2WTE6"/>
<dbReference type="Pfam" id="PF03184">
    <property type="entry name" value="DDE_1"/>
    <property type="match status" value="1"/>
</dbReference>
<keyword evidence="1" id="KW-0238">DNA-binding</keyword>
<dbReference type="SUPFAM" id="SSF46689">
    <property type="entry name" value="Homeodomain-like"/>
    <property type="match status" value="1"/>
</dbReference>
<dbReference type="InterPro" id="IPR006600">
    <property type="entry name" value="HTH_CenpB_DNA-bd_dom"/>
</dbReference>
<organism evidence="4 5">
    <name type="scientific">Amanita muscaria (strain Koide BX008)</name>
    <dbReference type="NCBI Taxonomy" id="946122"/>
    <lineage>
        <taxon>Eukaryota</taxon>
        <taxon>Fungi</taxon>
        <taxon>Dikarya</taxon>
        <taxon>Basidiomycota</taxon>
        <taxon>Agaricomycotina</taxon>
        <taxon>Agaricomycetes</taxon>
        <taxon>Agaricomycetidae</taxon>
        <taxon>Agaricales</taxon>
        <taxon>Pluteineae</taxon>
        <taxon>Amanitaceae</taxon>
        <taxon>Amanita</taxon>
    </lineage>
</organism>
<name>A0A0C2WTE6_AMAMK</name>
<dbReference type="STRING" id="946122.A0A0C2WTE6"/>
<evidence type="ECO:0000313" key="5">
    <source>
        <dbReference type="Proteomes" id="UP000054549"/>
    </source>
</evidence>
<dbReference type="FunCoup" id="A0A0C2WTE6">
    <property type="interactions" value="191"/>
</dbReference>
<gene>
    <name evidence="4" type="ORF">M378DRAFT_84920</name>
</gene>
<dbReference type="GO" id="GO:0005634">
    <property type="term" value="C:nucleus"/>
    <property type="evidence" value="ECO:0007669"/>
    <property type="project" value="TreeGrafter"/>
</dbReference>
<dbReference type="Gene3D" id="1.10.10.60">
    <property type="entry name" value="Homeodomain-like"/>
    <property type="match status" value="1"/>
</dbReference>
<reference evidence="4 5" key="1">
    <citation type="submission" date="2014-04" db="EMBL/GenBank/DDBJ databases">
        <title>Evolutionary Origins and Diversification of the Mycorrhizal Mutualists.</title>
        <authorList>
            <consortium name="DOE Joint Genome Institute"/>
            <consortium name="Mycorrhizal Genomics Consortium"/>
            <person name="Kohler A."/>
            <person name="Kuo A."/>
            <person name="Nagy L.G."/>
            <person name="Floudas D."/>
            <person name="Copeland A."/>
            <person name="Barry K.W."/>
            <person name="Cichocki N."/>
            <person name="Veneault-Fourrey C."/>
            <person name="LaButti K."/>
            <person name="Lindquist E.A."/>
            <person name="Lipzen A."/>
            <person name="Lundell T."/>
            <person name="Morin E."/>
            <person name="Murat C."/>
            <person name="Riley R."/>
            <person name="Ohm R."/>
            <person name="Sun H."/>
            <person name="Tunlid A."/>
            <person name="Henrissat B."/>
            <person name="Grigoriev I.V."/>
            <person name="Hibbett D.S."/>
            <person name="Martin F."/>
        </authorList>
    </citation>
    <scope>NUCLEOTIDE SEQUENCE [LARGE SCALE GENOMIC DNA]</scope>
    <source>
        <strain evidence="4 5">Koide BX008</strain>
    </source>
</reference>
<evidence type="ECO:0000259" key="3">
    <source>
        <dbReference type="PROSITE" id="PS51253"/>
    </source>
</evidence>
<sequence length="596" mass="68967">MSNPTPNQPTNLLKRKAVDKSVTQPAKKIKRVPRPKDAPATSAVLPAKQSRQNLTLSDWMTVFAYIDSHRDMKQSVIVKYFRTRPSGHLIFDQSTLSRKMRERSELEARVHSHPNALSGRRPRAVVRPDVERALVKWFHHMEKKGESVTGPMLKEKRQRFEEAFDVPDHERLSGDSWVQRFCTAYKIREHRRHGEAGSVDLDAVEAERARCQQLLARFAPCDRYNIDETAFYPYAPPDRGLATHQMSGKKREKFRITIAVACNAEGDKLDPFFIGKAEKPRCFKKQKPEQRGFYYRNNKKAWMTSALFKEWVIKLDFEMHKANRHIILLMDNCLGHTIEYTPTNIELEYFEPNMMPFVQPCDAGIIRTFKALYRKSFNQRAIDRDGAGEREIYKIDLLEAMSMAQKAWRLVSKETIKHCWGHALIQPYVIFHFDHPDISSHNDTETHLMATVQDLKSRNRIFGDLLTVDDILDPPEEREQEEDPYECHNDSDIVAVITEEIRHEIAIENGEVIQIESDDEDDSSPATLSRSALILMCAQIQSSCLHYGDPELAFELSETIGKYRAQVNREELRCATQTRIEDYLAARSPHFVTHVT</sequence>
<proteinExistence type="predicted"/>
<feature type="region of interest" description="Disordered" evidence="2">
    <location>
        <begin position="1"/>
        <end position="46"/>
    </location>
</feature>
<dbReference type="InterPro" id="IPR004875">
    <property type="entry name" value="DDE_SF_endonuclease_dom"/>
</dbReference>
<dbReference type="PROSITE" id="PS51253">
    <property type="entry name" value="HTH_CENPB"/>
    <property type="match status" value="1"/>
</dbReference>
<dbReference type="HOGENOM" id="CLU_018294_0_1_1"/>
<dbReference type="InterPro" id="IPR009057">
    <property type="entry name" value="Homeodomain-like_sf"/>
</dbReference>
<dbReference type="OrthoDB" id="162969at2759"/>
<feature type="domain" description="HTH CENPB-type" evidence="3">
    <location>
        <begin position="118"/>
        <end position="191"/>
    </location>
</feature>
<feature type="compositionally biased region" description="Polar residues" evidence="2">
    <location>
        <begin position="1"/>
        <end position="11"/>
    </location>
</feature>
<accession>A0A0C2WTE6</accession>
<dbReference type="InterPro" id="IPR050863">
    <property type="entry name" value="CenT-Element_Derived"/>
</dbReference>
<dbReference type="GO" id="GO:0003677">
    <property type="term" value="F:DNA binding"/>
    <property type="evidence" value="ECO:0007669"/>
    <property type="project" value="UniProtKB-KW"/>
</dbReference>